<reference evidence="1 2" key="1">
    <citation type="submission" date="2024-04" db="EMBL/GenBank/DDBJ databases">
        <title>Tritrichomonas musculus Genome.</title>
        <authorList>
            <person name="Alves-Ferreira E."/>
            <person name="Grigg M."/>
            <person name="Lorenzi H."/>
            <person name="Galac M."/>
        </authorList>
    </citation>
    <scope>NUCLEOTIDE SEQUENCE [LARGE SCALE GENOMIC DNA]</scope>
    <source>
        <strain evidence="1 2">EAF2021</strain>
    </source>
</reference>
<evidence type="ECO:0000313" key="1">
    <source>
        <dbReference type="EMBL" id="KAK8860544.1"/>
    </source>
</evidence>
<protein>
    <submittedName>
        <fullName evidence="1">Uncharacterized protein</fullName>
    </submittedName>
</protein>
<accession>A0ABR2IBW4</accession>
<name>A0ABR2IBW4_9EUKA</name>
<proteinExistence type="predicted"/>
<gene>
    <name evidence="1" type="ORF">M9Y10_012209</name>
</gene>
<dbReference type="EMBL" id="JAPFFF010000018">
    <property type="protein sequence ID" value="KAK8860544.1"/>
    <property type="molecule type" value="Genomic_DNA"/>
</dbReference>
<sequence>MAATITPRFDYGMYAPSARMTKTTREKKKIRTAPKSARRRGFLTTQFSGASSSNSTYKFFDTEDEQSYYEAEFERLTYEVAALQCEVKPLRQNYVRLQNEILMHHRAITSSDESITESDTLNNAVTTGDFSSAIILFQNESNSLSRQLSQVKQLFSQNSLRILRQEVEDGENHCAVLAQSVAETEREIQKNVTQYETYKLSSMYEDVQLQKEKIYNLTTQLDEAMELHSKLKSENYLLSDTSQQASAYYDEATQITKLNRKLSAARRKHFEQCELFITIRNKQLKEIEAVGGAIHMKQMSTTSLTALSQFQSSDCNTNP</sequence>
<organism evidence="1 2">
    <name type="scientific">Tritrichomonas musculus</name>
    <dbReference type="NCBI Taxonomy" id="1915356"/>
    <lineage>
        <taxon>Eukaryota</taxon>
        <taxon>Metamonada</taxon>
        <taxon>Parabasalia</taxon>
        <taxon>Tritrichomonadida</taxon>
        <taxon>Tritrichomonadidae</taxon>
        <taxon>Tritrichomonas</taxon>
    </lineage>
</organism>
<evidence type="ECO:0000313" key="2">
    <source>
        <dbReference type="Proteomes" id="UP001470230"/>
    </source>
</evidence>
<keyword evidence="2" id="KW-1185">Reference proteome</keyword>
<dbReference type="Proteomes" id="UP001470230">
    <property type="component" value="Unassembled WGS sequence"/>
</dbReference>
<comment type="caution">
    <text evidence="1">The sequence shown here is derived from an EMBL/GenBank/DDBJ whole genome shotgun (WGS) entry which is preliminary data.</text>
</comment>